<dbReference type="Proteomes" id="UP000663877">
    <property type="component" value="Unassembled WGS sequence"/>
</dbReference>
<protein>
    <recommendedName>
        <fullName evidence="10">Vacuolar protein sorting-associated protein</fullName>
    </recommendedName>
</protein>
<gene>
    <name evidence="7" type="ORF">BJG266_LOCUS34881</name>
    <name evidence="8" type="ORF">QVE165_LOCUS51944</name>
</gene>
<dbReference type="Pfam" id="PF25037">
    <property type="entry name" value="VPS13_C"/>
    <property type="match status" value="1"/>
</dbReference>
<proteinExistence type="inferred from homology"/>
<dbReference type="Pfam" id="PF12624">
    <property type="entry name" value="VPS13_N"/>
    <property type="match status" value="1"/>
</dbReference>
<evidence type="ECO:0000256" key="1">
    <source>
        <dbReference type="ARBA" id="ARBA00006545"/>
    </source>
</evidence>
<dbReference type="GO" id="GO:0045053">
    <property type="term" value="P:protein retention in Golgi apparatus"/>
    <property type="evidence" value="ECO:0007669"/>
    <property type="project" value="TreeGrafter"/>
</dbReference>
<name>A0A816AD45_9BILA</name>
<dbReference type="Proteomes" id="UP000663832">
    <property type="component" value="Unassembled WGS sequence"/>
</dbReference>
<evidence type="ECO:0008006" key="10">
    <source>
        <dbReference type="Google" id="ProtNLM"/>
    </source>
</evidence>
<feature type="domain" description="VPS13-like middle region" evidence="5">
    <location>
        <begin position="1167"/>
        <end position="1902"/>
    </location>
</feature>
<evidence type="ECO:0000313" key="9">
    <source>
        <dbReference type="Proteomes" id="UP000663832"/>
    </source>
</evidence>
<dbReference type="OrthoDB" id="428159at2759"/>
<dbReference type="PANTHER" id="PTHR16166:SF93">
    <property type="entry name" value="INTERMEMBRANE LIPID TRANSFER PROTEIN VPS13"/>
    <property type="match status" value="1"/>
</dbReference>
<evidence type="ECO:0000259" key="6">
    <source>
        <dbReference type="Pfam" id="PF25037"/>
    </source>
</evidence>
<keyword evidence="9" id="KW-1185">Reference proteome</keyword>
<accession>A0A816AD45</accession>
<dbReference type="InterPro" id="IPR056748">
    <property type="entry name" value="VPS13-like_C"/>
</dbReference>
<evidence type="ECO:0000256" key="2">
    <source>
        <dbReference type="ARBA" id="ARBA00022448"/>
    </source>
</evidence>
<dbReference type="EMBL" id="CAJNOM010001171">
    <property type="protein sequence ID" value="CAF1596180.1"/>
    <property type="molecule type" value="Genomic_DNA"/>
</dbReference>
<feature type="domain" description="Intermembrane lipid transfer protein VPS13-like C-terminal" evidence="6">
    <location>
        <begin position="3116"/>
        <end position="3221"/>
    </location>
</feature>
<evidence type="ECO:0000259" key="4">
    <source>
        <dbReference type="Pfam" id="PF12624"/>
    </source>
</evidence>
<dbReference type="InterPro" id="IPR056747">
    <property type="entry name" value="VPS13-like_M"/>
</dbReference>
<evidence type="ECO:0000313" key="7">
    <source>
        <dbReference type="EMBL" id="CAF1349651.1"/>
    </source>
</evidence>
<dbReference type="PANTHER" id="PTHR16166">
    <property type="entry name" value="VACUOLAR PROTEIN SORTING-ASSOCIATED PROTEIN VPS13"/>
    <property type="match status" value="1"/>
</dbReference>
<keyword evidence="2" id="KW-0813">Transport</keyword>
<evidence type="ECO:0000256" key="3">
    <source>
        <dbReference type="SAM" id="MobiDB-lite"/>
    </source>
</evidence>
<evidence type="ECO:0000313" key="8">
    <source>
        <dbReference type="EMBL" id="CAF1596180.1"/>
    </source>
</evidence>
<dbReference type="InterPro" id="IPR026854">
    <property type="entry name" value="VPS13_N"/>
</dbReference>
<dbReference type="InterPro" id="IPR026847">
    <property type="entry name" value="VPS13"/>
</dbReference>
<dbReference type="Pfam" id="PF25033">
    <property type="entry name" value="VPS13_M"/>
    <property type="match status" value="1"/>
</dbReference>
<sequence length="3261" mass="378182">MVFKHLAVHLLDKYLGDYIENFDSKSLKVGLWHGNLTIENAYVKQNALDDLNIPVEIITGFIEKLTIHIPWKHFYTHPTKISIHGFYLLLKTRTEIVYNSQKFEEQEYRSKMKRVEKVEKFHRKREEYKYFGKNPKRKDKFFQRLKFHILRNLEITIENVHIQYQDKYTRPFHPFTFNLTFNYIKLTATNAEREDSKILFKLGEINNLSIYWSANIEPYDNLPKEDVIVCFIKVFFFFLSEDLFRKKFKLQINEHLKTNIAQQNYILRPLNATAKFEIAKKPQKQDFQRPILQAKILFQEINLNMNPDQYADILAFLEFFQYYTTRAKYVKYYALKNALQAEKPSIRRWKFAYNVILNEQIRPRLASYQWKNIKLYLDRSKQYYLFYYQQITARLTKDEKQRMEELEKKINTFNLIYVRRVAQIMAKKRKPNTKELSSGEKLSNWWKQHHANDDDDPELQSDNILSNEERQELYEAIGYEDEQKVLLYPSEYIDIDISVGFNTIKANVWSNNNENDIQAKSIACATISNTDFIYTHRPAKDDFSFQLDIDSLEMYGNQSELNREGIINLNQPVLIQSHNKSQNNKEKLLHIQFETHPLNQTCDYRIIGRLQSFDIVYHAVTIKNLFEIFIPDKNHHLEQTKEVAYSLYTDIKNDTQFLLNENVKKMKDLDISIDCQSVFIILPEHDDLASSSPSICLDLGHLTFKGGKKNIPHQKEILPNTENNQDIVESSSIPIKLKLESTRLVYCKKDQDWKIILNGNDTSSYIIKPITIILDINKSTCMDDFNIPIWKVDGEITKLESQLSDKRIFEIVNVVRSMPLPQIKSNDEANIAKLNTKDGKRQSVKKIDETIEKMTSSKIAKTEHQTQSDQIQSHQQITQIQASFKIPAITISVEQCPMDLSDSNEPFIELSFVSIIIEAKMKTYDIEFNFSLEDFYLIHQQFETKDNKKLYLIGNQHNDNTKLLIINGLLTSIENPLFSSSPYNSIENKIHINFSQSNLNIQLEALTSILIFKNNIVKQFSQKQIKSDSTKTKKPKKKSKKSSFEIEFNLNEFHILIGNQYTQLLYIKLQGVRSNLSRSSVKNSINLIIKDFNVIDPSHDGRFKSIISKENQENDLVSINLSLLKYSKKFLNQIDSHIDGQVEKVNVFLLYKHIELIQTILNAFQGKKSTKEKTPSNEPSFLQKQTSKLHFEVNINGPRIFIPKHSYSNEAILIDLGQLTVQTNPINNQIQSVIEEYKIIFQNLLVNRVKLNDTNQIEEHINLLDCSPLTILINHHLNIETLAENQAKFSIKFQWDKIDFFIHQEDYLFFIEIYEENFKEKIYHKIPQEQKAIEENEELSDKPVKKQKVLKQKDKKIYQLIAINLLIKQINLTLYHDQNAKLLYLEFENIQIDFQQFSNSTYNGQAQIFNLIVDYLYSNDNHNSIKRIIDKNWNIEQDKSILSINLQYKPSNEDNSTFIRQVDGGLENFYICISPNYLISLKDFFTSKIAIQKGVNRETIINVNKQICNDMNNEIPAPAKFVSKYPLKQESNEEETSMDDDSQITTNDQDSSFSVENKINLNIKSCQFIVIEDETNQNSNCLVLELSVAMHMMNANKTNKIEGSFENLTIYASNFEELKQSKIKYDILQPTKINVTLVTNPNEQIIDVRIGNISVNINPTLISTIASLKNSMGKQQTNITYEKDKINSKSIFDPKPFKDSSFWFIQDPQEKEDTLEQTDILEITTGTPSKRKSIIQQQNKQKKIHKHKNIHQQLTVSLKTAEVKIQYGSGLTTRPVLALCLSEIFTHLENWSTDLSITASIQIELALFNDHLLAWEPLIEPIIDQRSHTISPWSIKCQTVTDHKDENEAKYRFLLDDEKSLNSKEEEEENDSDFDVKKIIFIRADHLLNITLTKTGVVLAQRLFKMFSDAYKKKSSTIEQDDQSILSIHNHTGYELTIVDLNGIEFTENDESNKDSILQNGESVKLTVPSERLDATHLPTIAEQVDHRKQEFSVKIGEQLIKLDINQTWRRVYEIRASPIPNWPIQMLCNSHIYEDRRRIILSSIIKITNGTKTPLIILDADSVETRKFHRIAQIDVNQEFYLPIDPLYLRSSPRLYFTIEQDDSMDELYDFISFDWANESNSDRVLKLKDGKETHYVIYKESLEAYSENTDEPIRSSFNISIQLAVHIINLLPINILCSIDNTEKVDLKSGELYHATTGNKQSSLVFTIPSHNNVTWISEPINIGTKGKGAHNEHIVEFHNASTNEIMRMVLRVDICRQAYRASFYSPYWLINSTDLKFQFQLEHEMVYIDTTNEPYFICPKGFHSNSHKKANIRLYSAVDDESVSQWSEGFSVNVIKSTGIATCNILNDRLYMVCVNIVTSSFGMTKIITIAPSITVINNASIGIDIIETVSGIEQDKWKSVKPEEIIPFWPHNIKDGVMRVRYSHNIQASCGFSINDKHRTLLYMNDEELPAIDVQINITDFDGYRIVFSDYKNGDAPILIVNTLINQSITFNQKGDSRTQTLPAQNYVYYTWIDPFKPCELDISANKKTVTIKLDPASGVIEEDNEENIYYGIFHDGPQTVLLFSCDMTIIRSVTDSSLLDEPIKNYIQIIARQIGISIIDDVNRNDLLYITINQSKNIWVEKQKYNIRPISPSLNNYLEDNYNLYIGRHHHHRHLHHLHHHHHHDTKQEIRENRYRIDEHRIVSFNENVAEISDDKGNHVCIRYEKLDAIWIGYAWSISKVAIHARINDIQIDDQLEYTLFPTSLYPLISKSAGTDLPGKPFIELSVFKSKSMRANTIHFKYFKLLIQEVALCVDQDLILALFRFFKADKNPVASSMNMDTDIMHIKKPLDSLIQSETHQPSSDMEIYFDNLHLSPVKIHVSFSIHGSKPNKQLLAEHPLADFILEILNVAEVQDVILKLNFYERKNERYTINKLTTDIINHYEHQLLKQIHAVILGLDVLGNPFGVIRSIAHGVESFFYEPLQGAMEGPREFIHGFGTGTKYLVGSVVSSTAGALSKVTDAASKSLATLTLDKDYQNVKMQRRELLTPHTFHIVSSGKNTAKDIVSGFKGLVKKPVEGAKEGGREGFVKGVGKGFLGLVGKPTSGIADLTSTSLDSIKRVVTHEQSIYRIRHPRHIGRDGIIRPSIAHEMFGKYILDKIEQEEHGKTEDYIAHIKCLEESSSYFFATTRRVLLINRDSSSSDCYTVEWHHPYKHMKELPQVKFNPYQIEIIFKEINKLKMAKKDRVHTRIVPYRIIGEARYIVDKITETMQTLQI</sequence>
<dbReference type="GO" id="GO:0006623">
    <property type="term" value="P:protein targeting to vacuole"/>
    <property type="evidence" value="ECO:0007669"/>
    <property type="project" value="TreeGrafter"/>
</dbReference>
<feature type="region of interest" description="Disordered" evidence="3">
    <location>
        <begin position="1528"/>
        <end position="1549"/>
    </location>
</feature>
<comment type="similarity">
    <text evidence="1">Belongs to the VPS13 family.</text>
</comment>
<organism evidence="8 9">
    <name type="scientific">Adineta steineri</name>
    <dbReference type="NCBI Taxonomy" id="433720"/>
    <lineage>
        <taxon>Eukaryota</taxon>
        <taxon>Metazoa</taxon>
        <taxon>Spiralia</taxon>
        <taxon>Gnathifera</taxon>
        <taxon>Rotifera</taxon>
        <taxon>Eurotatoria</taxon>
        <taxon>Bdelloidea</taxon>
        <taxon>Adinetida</taxon>
        <taxon>Adinetidae</taxon>
        <taxon>Adineta</taxon>
    </lineage>
</organism>
<feature type="domain" description="Chorein N-terminal" evidence="4">
    <location>
        <begin position="2"/>
        <end position="833"/>
    </location>
</feature>
<feature type="compositionally biased region" description="Acidic residues" evidence="3">
    <location>
        <begin position="1532"/>
        <end position="1542"/>
    </location>
</feature>
<dbReference type="EMBL" id="CAJNOI010000817">
    <property type="protein sequence ID" value="CAF1349651.1"/>
    <property type="molecule type" value="Genomic_DNA"/>
</dbReference>
<evidence type="ECO:0000259" key="5">
    <source>
        <dbReference type="Pfam" id="PF25033"/>
    </source>
</evidence>
<comment type="caution">
    <text evidence="8">The sequence shown here is derived from an EMBL/GenBank/DDBJ whole genome shotgun (WGS) entry which is preliminary data.</text>
</comment>
<reference evidence="8" key="1">
    <citation type="submission" date="2021-02" db="EMBL/GenBank/DDBJ databases">
        <authorList>
            <person name="Nowell W R."/>
        </authorList>
    </citation>
    <scope>NUCLEOTIDE SEQUENCE</scope>
</reference>